<dbReference type="CDD" id="cd03794">
    <property type="entry name" value="GT4_WbuB-like"/>
    <property type="match status" value="1"/>
</dbReference>
<dbReference type="SUPFAM" id="SSF53756">
    <property type="entry name" value="UDP-Glycosyltransferase/glycogen phosphorylase"/>
    <property type="match status" value="1"/>
</dbReference>
<gene>
    <name evidence="3" type="ORF">DI586_10475</name>
</gene>
<name>A0A2W5FD22_9BACT</name>
<reference evidence="3 4" key="1">
    <citation type="submission" date="2017-08" db="EMBL/GenBank/DDBJ databases">
        <title>Infants hospitalized years apart are colonized by the same room-sourced microbial strains.</title>
        <authorList>
            <person name="Brooks B."/>
            <person name="Olm M.R."/>
            <person name="Firek B.A."/>
            <person name="Baker R."/>
            <person name="Thomas B.C."/>
            <person name="Morowitz M.J."/>
            <person name="Banfield J.F."/>
        </authorList>
    </citation>
    <scope>NUCLEOTIDE SEQUENCE [LARGE SCALE GENOMIC DNA]</scope>
    <source>
        <strain evidence="3">S2_006_000_R2_64</strain>
    </source>
</reference>
<sequence>MAKPSILFINRVYAPEKGATGRMLHDLAQGFVEDGWSVGVLTTGLKDFEGEQDSVQLRKLRASAKQTSFNYISIWLRLLWAGWSVRKVDIIVTMTDPPLLSVIGRILAKKNKCAHIHWCQDMYPDLLPLLGMRFPGFLLQLLKRLSDWSLMTCAKIIFVGRCMTEKKAYLEVDPRRIVYIPNWPDRELHADSAQQFHPSAKIGEGLKPDKPLIVNNDPKFRVLYAGNIGRAHPTDTILEAASILQLSNPEIEFLFVGEGEGFDRLAEARQYRNLENIRLLPTQPKFRLREMMQGGDLHLISMKNEVGGLLVPSKLYSAFAAERPTVFLGPDNGEIAGVLAEYGAGSVIAQGNPKALADEILAYRMDGSKWFSAHKGAQRGFGMFNANNSIAAWIACARTLIRYPAG</sequence>
<comment type="caution">
    <text evidence="3">The sequence shown here is derived from an EMBL/GenBank/DDBJ whole genome shotgun (WGS) entry which is preliminary data.</text>
</comment>
<evidence type="ECO:0000313" key="4">
    <source>
        <dbReference type="Proteomes" id="UP000249739"/>
    </source>
</evidence>
<feature type="domain" description="Glycosyltransferase subfamily 4-like N-terminal" evidence="2">
    <location>
        <begin position="19"/>
        <end position="183"/>
    </location>
</feature>
<dbReference type="InterPro" id="IPR001296">
    <property type="entry name" value="Glyco_trans_1"/>
</dbReference>
<dbReference type="AlphaFoldDB" id="A0A2W5FD22"/>
<accession>A0A2W5FD22</accession>
<dbReference type="PANTHER" id="PTHR12526">
    <property type="entry name" value="GLYCOSYLTRANSFERASE"/>
    <property type="match status" value="1"/>
</dbReference>
<dbReference type="Pfam" id="PF00534">
    <property type="entry name" value="Glycos_transf_1"/>
    <property type="match status" value="1"/>
</dbReference>
<dbReference type="EMBL" id="QFOT01000158">
    <property type="protein sequence ID" value="PZP53941.1"/>
    <property type="molecule type" value="Genomic_DNA"/>
</dbReference>
<protein>
    <submittedName>
        <fullName evidence="3">Glycosyltransferase WbuB</fullName>
    </submittedName>
</protein>
<proteinExistence type="predicted"/>
<dbReference type="Proteomes" id="UP000249739">
    <property type="component" value="Unassembled WGS sequence"/>
</dbReference>
<dbReference type="PANTHER" id="PTHR12526:SF622">
    <property type="entry name" value="GLYCOSYLTRANSFERASE (GROUP I)"/>
    <property type="match status" value="1"/>
</dbReference>
<evidence type="ECO:0000259" key="1">
    <source>
        <dbReference type="Pfam" id="PF00534"/>
    </source>
</evidence>
<dbReference type="Gene3D" id="3.40.50.2000">
    <property type="entry name" value="Glycogen Phosphorylase B"/>
    <property type="match status" value="2"/>
</dbReference>
<feature type="domain" description="Glycosyl transferase family 1" evidence="1">
    <location>
        <begin position="216"/>
        <end position="361"/>
    </location>
</feature>
<organism evidence="3 4">
    <name type="scientific">Micavibrio aeruginosavorus</name>
    <dbReference type="NCBI Taxonomy" id="349221"/>
    <lineage>
        <taxon>Bacteria</taxon>
        <taxon>Pseudomonadati</taxon>
        <taxon>Bdellovibrionota</taxon>
        <taxon>Bdellovibrionia</taxon>
        <taxon>Bdellovibrionales</taxon>
        <taxon>Pseudobdellovibrionaceae</taxon>
        <taxon>Micavibrio</taxon>
    </lineage>
</organism>
<evidence type="ECO:0000259" key="2">
    <source>
        <dbReference type="Pfam" id="PF13579"/>
    </source>
</evidence>
<dbReference type="InterPro" id="IPR028098">
    <property type="entry name" value="Glyco_trans_4-like_N"/>
</dbReference>
<keyword evidence="3" id="KW-0808">Transferase</keyword>
<dbReference type="GO" id="GO:0016757">
    <property type="term" value="F:glycosyltransferase activity"/>
    <property type="evidence" value="ECO:0007669"/>
    <property type="project" value="InterPro"/>
</dbReference>
<evidence type="ECO:0000313" key="3">
    <source>
        <dbReference type="EMBL" id="PZP53941.1"/>
    </source>
</evidence>
<dbReference type="Pfam" id="PF13579">
    <property type="entry name" value="Glyco_trans_4_4"/>
    <property type="match status" value="1"/>
</dbReference>